<accession>C9RBG8</accession>
<protein>
    <recommendedName>
        <fullName evidence="2">Lipid II isoglutaminyl synthase (glutamine-hydrolyzing) subunit MurT</fullName>
        <ecNumber evidence="2">6.3.5.13</ecNumber>
    </recommendedName>
</protein>
<proteinExistence type="inferred from homology"/>
<dbReference type="GO" id="GO:0008270">
    <property type="term" value="F:zinc ion binding"/>
    <property type="evidence" value="ECO:0007669"/>
    <property type="project" value="UniProtKB-UniRule"/>
</dbReference>
<gene>
    <name evidence="2" type="primary">murT</name>
    <name evidence="5" type="ordered locus">Adeg_0443</name>
</gene>
<comment type="similarity">
    <text evidence="2">Belongs to the MurCDEF family. MurT subfamily.</text>
</comment>
<feature type="binding site" evidence="2">
    <location>
        <position position="233"/>
    </location>
    <ligand>
        <name>Zn(2+)</name>
        <dbReference type="ChEBI" id="CHEBI:29105"/>
    </ligand>
</feature>
<dbReference type="Gene3D" id="3.40.1190.10">
    <property type="entry name" value="Mur-like, catalytic domain"/>
    <property type="match status" value="1"/>
</dbReference>
<dbReference type="GO" id="GO:0016881">
    <property type="term" value="F:acid-amino acid ligase activity"/>
    <property type="evidence" value="ECO:0007669"/>
    <property type="project" value="InterPro"/>
</dbReference>
<feature type="binding site" evidence="2">
    <location>
        <position position="211"/>
    </location>
    <ligand>
        <name>Zn(2+)</name>
        <dbReference type="ChEBI" id="CHEBI:29105"/>
    </ligand>
</feature>
<comment type="catalytic activity">
    <reaction evidence="2">
        <text>beta-D-GlcNAc-(1-&gt;4)-Mur2Ac(oyl-L-Ala-gamma-D-Glu-L-Lys-D-Ala-D-Ala)-di-trans,octa-cis-undecaprenyl diphosphate + ATP = beta-D-GlcNAc-(1-&gt;4)-Mur2Ac(oyl-L-Ala-gamma-D-O-P-Glu-L-Lys-D-Ala-D-Ala)-di-trans,octa-cis-undecaprenyl diphosphate + ADP</text>
        <dbReference type="Rhea" id="RHEA:59488"/>
        <dbReference type="ChEBI" id="CHEBI:30616"/>
        <dbReference type="ChEBI" id="CHEBI:60033"/>
        <dbReference type="ChEBI" id="CHEBI:143132"/>
        <dbReference type="ChEBI" id="CHEBI:456216"/>
    </reaction>
</comment>
<dbReference type="eggNOG" id="COG0769">
    <property type="taxonomic scope" value="Bacteria"/>
</dbReference>
<name>C9RBG8_AMMDK</name>
<dbReference type="HOGENOM" id="CLU_041534_0_0_9"/>
<keyword evidence="2" id="KW-0961">Cell wall biogenesis/degradation</keyword>
<keyword evidence="2" id="KW-0547">Nucleotide-binding</keyword>
<comment type="function">
    <text evidence="2">The lipid II isoglutaminyl synthase complex catalyzes the formation of alpha-D-isoglutamine in the cell wall lipid II stem peptide. The MurT subunit catalyzes the ATP-dependent amidation of D-glutamate residue of lipid II, converting it to an isoglutamine residue.</text>
</comment>
<dbReference type="HAMAP" id="MF_02214">
    <property type="entry name" value="Lipid_II_synth_MurT"/>
    <property type="match status" value="1"/>
</dbReference>
<keyword evidence="2" id="KW-0436">Ligase</keyword>
<comment type="pathway">
    <text evidence="1 2">Cell wall biogenesis; peptidoglycan biosynthesis.</text>
</comment>
<dbReference type="EMBL" id="CP001785">
    <property type="protein sequence ID" value="ACX51595.1"/>
    <property type="molecule type" value="Genomic_DNA"/>
</dbReference>
<evidence type="ECO:0000259" key="4">
    <source>
        <dbReference type="Pfam" id="PF08353"/>
    </source>
</evidence>
<dbReference type="PANTHER" id="PTHR23135:SF7">
    <property type="entry name" value="LIPID II ISOGLUTAMINYL SYNTHASE (GLUTAMINE-HYDROLYZING) SUBUNIT MURT"/>
    <property type="match status" value="1"/>
</dbReference>
<feature type="active site" evidence="2">
    <location>
        <position position="364"/>
    </location>
</feature>
<dbReference type="SUPFAM" id="SSF53623">
    <property type="entry name" value="MurD-like peptide ligases, catalytic domain"/>
    <property type="match status" value="1"/>
</dbReference>
<dbReference type="GO" id="GO:0009252">
    <property type="term" value="P:peptidoglycan biosynthetic process"/>
    <property type="evidence" value="ECO:0007669"/>
    <property type="project" value="UniProtKB-UniRule"/>
</dbReference>
<comment type="catalytic activity">
    <reaction evidence="2">
        <text>beta-D-GlcNAc-(1-&gt;4)-Mur2Ac(oyl-L-Ala-gamma-D-O-P-Glu-L-Lys-D-Ala-D-Ala)-di-trans,octa-cis-undecaprenyl diphosphate + NH4(+) = beta-D-GlcNAc-(1-&gt;4)-Mur2Ac(oyl-L-Ala-D-isoglutaminyl-L-Lys-D-Ala-D-Ala)-di-trans,octa-cis-undecaprenyl diphosphate + phosphate + H(+)</text>
        <dbReference type="Rhea" id="RHEA:57932"/>
        <dbReference type="ChEBI" id="CHEBI:15378"/>
        <dbReference type="ChEBI" id="CHEBI:28938"/>
        <dbReference type="ChEBI" id="CHEBI:43474"/>
        <dbReference type="ChEBI" id="CHEBI:62233"/>
        <dbReference type="ChEBI" id="CHEBI:143132"/>
    </reaction>
</comment>
<dbReference type="AlphaFoldDB" id="C9RBG8"/>
<comment type="subunit">
    <text evidence="2">Forms a heterodimer with GatD.</text>
</comment>
<keyword evidence="2" id="KW-0479">Metal-binding</keyword>
<feature type="binding site" evidence="2">
    <location>
        <position position="236"/>
    </location>
    <ligand>
        <name>Zn(2+)</name>
        <dbReference type="ChEBI" id="CHEBI:29105"/>
    </ligand>
</feature>
<dbReference type="OrthoDB" id="9803907at2"/>
<dbReference type="PANTHER" id="PTHR23135">
    <property type="entry name" value="MUR LIGASE FAMILY MEMBER"/>
    <property type="match status" value="1"/>
</dbReference>
<dbReference type="GO" id="GO:0071555">
    <property type="term" value="P:cell wall organization"/>
    <property type="evidence" value="ECO:0007669"/>
    <property type="project" value="UniProtKB-KW"/>
</dbReference>
<dbReference type="GO" id="GO:0008360">
    <property type="term" value="P:regulation of cell shape"/>
    <property type="evidence" value="ECO:0007669"/>
    <property type="project" value="UniProtKB-KW"/>
</dbReference>
<keyword evidence="2" id="KW-0067">ATP-binding</keyword>
<evidence type="ECO:0000256" key="1">
    <source>
        <dbReference type="ARBA" id="ARBA00004752"/>
    </source>
</evidence>
<feature type="domain" description="Mur ligase central" evidence="3">
    <location>
        <begin position="56"/>
        <end position="193"/>
    </location>
</feature>
<dbReference type="GO" id="GO:0140282">
    <property type="term" value="F:carbon-nitrogen ligase activity on lipid II"/>
    <property type="evidence" value="ECO:0007669"/>
    <property type="project" value="UniProtKB-UniRule"/>
</dbReference>
<keyword evidence="2" id="KW-0133">Cell shape</keyword>
<dbReference type="InterPro" id="IPR036565">
    <property type="entry name" value="Mur-like_cat_sf"/>
</dbReference>
<dbReference type="GO" id="GO:0005524">
    <property type="term" value="F:ATP binding"/>
    <property type="evidence" value="ECO:0007669"/>
    <property type="project" value="UniProtKB-UniRule"/>
</dbReference>
<feature type="binding site" evidence="2">
    <location>
        <position position="214"/>
    </location>
    <ligand>
        <name>Zn(2+)</name>
        <dbReference type="ChEBI" id="CHEBI:29105"/>
    </ligand>
</feature>
<keyword evidence="2" id="KW-0862">Zinc</keyword>
<dbReference type="InterPro" id="IPR013564">
    <property type="entry name" value="MurT_C"/>
</dbReference>
<dbReference type="EC" id="6.3.5.13" evidence="2"/>
<dbReference type="UniPathway" id="UPA00219"/>
<keyword evidence="6" id="KW-1185">Reference proteome</keyword>
<keyword evidence="2" id="KW-0573">Peptidoglycan synthesis</keyword>
<dbReference type="Pfam" id="PF08245">
    <property type="entry name" value="Mur_ligase_M"/>
    <property type="match status" value="1"/>
</dbReference>
<dbReference type="InterPro" id="IPR043703">
    <property type="entry name" value="Lipid_II_synth_MurT"/>
</dbReference>
<evidence type="ECO:0000259" key="3">
    <source>
        <dbReference type="Pfam" id="PF08245"/>
    </source>
</evidence>
<sequence length="463" mass="51487">MQIRKLFALWTGKITARLSRLAGGKGSSLPGKVVLRLFPQALETWAQRLNSRIIVVTGTNGKTTTNNMLASIFSSLGYWVVTNWEGANLASGLTSAFLRSTSWKGDLSCDWALLEVDEAAFPKVIASLRPAVVVVTNFFRDQLDRYGELDRTVSLVKEALLKLPPTKLVLNADDPLVVKLADTSHPVIFYGIGVPVRAGKEEEPCREARFCPYCGRELQYQYYHYSQLGAYRCPGCGFARPTTQVEALAVKILDGHISCRVRVGDRVVDCELPTLGFYNVYNALAVFGVGMWLGLPTEVIARELGHYVPATGRLQRFVHRGRPVYLNLVKNPAGFNESLRLLSMSSETKDVFIALNDNEADGRDVSWIWDVDFENLLPQGSVLSFVCSGKRAADMALRLRYAGVPLRKIEVLPRLEDGVRAALAGQGKSVYFMATYTALWPVEKLLRRYGKEERDADRLPSLS</sequence>
<organism evidence="5 6">
    <name type="scientific">Ammonifex degensii (strain DSM 10501 / KC4)</name>
    <dbReference type="NCBI Taxonomy" id="429009"/>
    <lineage>
        <taxon>Bacteria</taxon>
        <taxon>Bacillati</taxon>
        <taxon>Bacillota</taxon>
        <taxon>Clostridia</taxon>
        <taxon>Thermoanaerobacterales</taxon>
        <taxon>Thermoanaerobacteraceae</taxon>
        <taxon>Ammonifex</taxon>
    </lineage>
</organism>
<dbReference type="STRING" id="429009.Adeg_0443"/>
<reference evidence="5 6" key="1">
    <citation type="submission" date="2009-10" db="EMBL/GenBank/DDBJ databases">
        <title>Complete sequence of chromosome of Ammonifex degensii KC4.</title>
        <authorList>
            <consortium name="US DOE Joint Genome Institute"/>
            <person name="Kerfeld C."/>
            <person name="Goodner B."/>
            <person name="Huber H."/>
            <person name="Stetter K."/>
            <person name="Lucas S."/>
            <person name="Copeland A."/>
            <person name="Lapidus A."/>
            <person name="Glavina del Rio T."/>
            <person name="Dalin E."/>
            <person name="Tice H."/>
            <person name="Bruce D."/>
            <person name="Goodwin L."/>
            <person name="Pitluck S."/>
            <person name="Saunders E."/>
            <person name="Brettin T."/>
            <person name="Detter J.C."/>
            <person name="Han C."/>
            <person name="Larimer F."/>
            <person name="Land M."/>
            <person name="Hauser L."/>
            <person name="Kyrpides N."/>
            <person name="Ovchinnikova G."/>
            <person name="Richardson P."/>
        </authorList>
    </citation>
    <scope>NUCLEOTIDE SEQUENCE [LARGE SCALE GENOMIC DNA]</scope>
    <source>
        <strain evidence="6">DSM 10501 / KC4</strain>
    </source>
</reference>
<dbReference type="KEGG" id="adg:Adeg_0443"/>
<dbReference type="Pfam" id="PF08353">
    <property type="entry name" value="MurT_C"/>
    <property type="match status" value="1"/>
</dbReference>
<evidence type="ECO:0000256" key="2">
    <source>
        <dbReference type="HAMAP-Rule" id="MF_02214"/>
    </source>
</evidence>
<dbReference type="InterPro" id="IPR013221">
    <property type="entry name" value="Mur_ligase_cen"/>
</dbReference>
<feature type="domain" description="Lipid II isoglutaminyl synthase (glutamine-hydrolyzing) subunit MurT C-terminal" evidence="4">
    <location>
        <begin position="328"/>
        <end position="439"/>
    </location>
</feature>
<comment type="catalytic activity">
    <reaction evidence="2">
        <text>beta-D-GlcNAc-(1-&gt;4)-Mur2Ac(oyl-L-Ala-gamma-D-Glu-L-Lys-D-Ala-D-Ala)-di-trans,octa-cis-undecaprenyl diphosphate + L-glutamine + ATP + H2O = beta-D-GlcNAc-(1-&gt;4)-Mur2Ac(oyl-L-Ala-D-isoglutaminyl-L-Lys-D-Ala-D-Ala)-di-trans,octa-cis-undecaprenyl diphosphate + L-glutamate + ADP + phosphate + H(+)</text>
        <dbReference type="Rhea" id="RHEA:57928"/>
        <dbReference type="ChEBI" id="CHEBI:15377"/>
        <dbReference type="ChEBI" id="CHEBI:15378"/>
        <dbReference type="ChEBI" id="CHEBI:29985"/>
        <dbReference type="ChEBI" id="CHEBI:30616"/>
        <dbReference type="ChEBI" id="CHEBI:43474"/>
        <dbReference type="ChEBI" id="CHEBI:58359"/>
        <dbReference type="ChEBI" id="CHEBI:60033"/>
        <dbReference type="ChEBI" id="CHEBI:62233"/>
        <dbReference type="ChEBI" id="CHEBI:456216"/>
        <dbReference type="EC" id="6.3.5.13"/>
    </reaction>
</comment>
<evidence type="ECO:0000313" key="5">
    <source>
        <dbReference type="EMBL" id="ACX51595.1"/>
    </source>
</evidence>
<evidence type="ECO:0000313" key="6">
    <source>
        <dbReference type="Proteomes" id="UP000002620"/>
    </source>
</evidence>
<dbReference type="Proteomes" id="UP000002620">
    <property type="component" value="Chromosome"/>
</dbReference>